<evidence type="ECO:0000313" key="2">
    <source>
        <dbReference type="EnsemblPlants" id="Zm00001eb004800_P001"/>
    </source>
</evidence>
<dbReference type="InParanoid" id="A0A804LE43"/>
<reference evidence="2" key="3">
    <citation type="submission" date="2021-05" db="UniProtKB">
        <authorList>
            <consortium name="EnsemblPlants"/>
        </authorList>
    </citation>
    <scope>IDENTIFICATION</scope>
    <source>
        <strain evidence="2">cv. B73</strain>
    </source>
</reference>
<evidence type="ECO:0000313" key="3">
    <source>
        <dbReference type="Proteomes" id="UP000007305"/>
    </source>
</evidence>
<dbReference type="EnsemblPlants" id="Zm00001eb004800_T001">
    <property type="protein sequence ID" value="Zm00001eb004800_P001"/>
    <property type="gene ID" value="Zm00001eb004800"/>
</dbReference>
<reference evidence="3" key="1">
    <citation type="submission" date="2015-12" db="EMBL/GenBank/DDBJ databases">
        <title>Update maize B73 reference genome by single molecule sequencing technologies.</title>
        <authorList>
            <consortium name="Maize Genome Sequencing Project"/>
            <person name="Ware D."/>
        </authorList>
    </citation>
    <scope>NUCLEOTIDE SEQUENCE [LARGE SCALE GENOMIC DNA]</scope>
    <source>
        <strain evidence="3">cv. B73</strain>
    </source>
</reference>
<keyword evidence="3" id="KW-1185">Reference proteome</keyword>
<evidence type="ECO:0000256" key="1">
    <source>
        <dbReference type="SAM" id="MobiDB-lite"/>
    </source>
</evidence>
<proteinExistence type="predicted"/>
<reference evidence="2" key="2">
    <citation type="submission" date="2019-07" db="EMBL/GenBank/DDBJ databases">
        <authorList>
            <person name="Seetharam A."/>
            <person name="Woodhouse M."/>
            <person name="Cannon E."/>
        </authorList>
    </citation>
    <scope>NUCLEOTIDE SEQUENCE [LARGE SCALE GENOMIC DNA]</scope>
    <source>
        <strain evidence="2">cv. B73</strain>
    </source>
</reference>
<dbReference type="Gramene" id="Zm00001eb004800_T001">
    <property type="protein sequence ID" value="Zm00001eb004800_P001"/>
    <property type="gene ID" value="Zm00001eb004800"/>
</dbReference>
<accession>A0A804LE43</accession>
<feature type="region of interest" description="Disordered" evidence="1">
    <location>
        <begin position="1"/>
        <end position="26"/>
    </location>
</feature>
<dbReference type="AlphaFoldDB" id="A0A804LE43"/>
<organism evidence="2 3">
    <name type="scientific">Zea mays</name>
    <name type="common">Maize</name>
    <dbReference type="NCBI Taxonomy" id="4577"/>
    <lineage>
        <taxon>Eukaryota</taxon>
        <taxon>Viridiplantae</taxon>
        <taxon>Streptophyta</taxon>
        <taxon>Embryophyta</taxon>
        <taxon>Tracheophyta</taxon>
        <taxon>Spermatophyta</taxon>
        <taxon>Magnoliopsida</taxon>
        <taxon>Liliopsida</taxon>
        <taxon>Poales</taxon>
        <taxon>Poaceae</taxon>
        <taxon>PACMAD clade</taxon>
        <taxon>Panicoideae</taxon>
        <taxon>Andropogonodae</taxon>
        <taxon>Andropogoneae</taxon>
        <taxon>Tripsacinae</taxon>
        <taxon>Zea</taxon>
    </lineage>
</organism>
<protein>
    <submittedName>
        <fullName evidence="2">Uncharacterized protein</fullName>
    </submittedName>
</protein>
<dbReference type="Proteomes" id="UP000007305">
    <property type="component" value="Chromosome 1"/>
</dbReference>
<name>A0A804LE43_MAIZE</name>
<sequence length="89" mass="9493">MAVARISPSPPRPSPSSDGRRLRGHGEFGVVRASTETSVIEILGIKMGCISPVSHLFELGKVFPEGHKVEFMEIDAGDLVVFPTGLSCT</sequence>